<dbReference type="EMBL" id="AGQS02003903">
    <property type="protein sequence ID" value="KYF46052.1"/>
    <property type="molecule type" value="Genomic_DNA"/>
</dbReference>
<name>A0A139Y4L6_TOXGO</name>
<evidence type="ECO:0000313" key="3">
    <source>
        <dbReference type="Proteomes" id="UP000074247"/>
    </source>
</evidence>
<dbReference type="Proteomes" id="UP000074247">
    <property type="component" value="Unassembled WGS sequence"/>
</dbReference>
<evidence type="ECO:0000256" key="1">
    <source>
        <dbReference type="SAM" id="MobiDB-lite"/>
    </source>
</evidence>
<dbReference type="VEuPathDB" id="ToxoDB:TGARI_230840A"/>
<sequence>MEVFLESDDEFRPLILPGTAACSLGSTVPSSPASSVGTPDASSSELQSEKRHLQERNGKDGTLKKGSASSGLHSSSSSDSSTSRKSLDVDDDFGEDSSLRTLFVNLRIAARRLLFHPAAVSPFCFHHFSSPRGVSEHNLGDIVSPSRSTALSASADRSASGWLPATWTLPQPGKLVEGLSWRGCMCEVLGTFLVALLVHASARAATLTASSLNGDGDAEPTLGGWAIAARLPLLLYAVAALL</sequence>
<dbReference type="AlphaFoldDB" id="A0A139Y4L6"/>
<feature type="region of interest" description="Disordered" evidence="1">
    <location>
        <begin position="22"/>
        <end position="90"/>
    </location>
</feature>
<comment type="caution">
    <text evidence="2">The sequence shown here is derived from an EMBL/GenBank/DDBJ whole genome shotgun (WGS) entry which is preliminary data.</text>
</comment>
<feature type="compositionally biased region" description="Polar residues" evidence="1">
    <location>
        <begin position="24"/>
        <end position="46"/>
    </location>
</feature>
<feature type="compositionally biased region" description="Basic and acidic residues" evidence="1">
    <location>
        <begin position="47"/>
        <end position="63"/>
    </location>
</feature>
<reference evidence="2 3" key="1">
    <citation type="journal article" date="2016" name="Nat. Commun.">
        <title>Local admixture of amplified and diversified secreted pathogenesis determinants shapes mosaic Toxoplasma gondii genomes.</title>
        <authorList>
            <person name="Lorenzi H."/>
            <person name="Khan A."/>
            <person name="Behnke M.S."/>
            <person name="Namasivayam S."/>
            <person name="Swapna L.S."/>
            <person name="Hadjithomas M."/>
            <person name="Karamycheva S."/>
            <person name="Pinney D."/>
            <person name="Brunk B.P."/>
            <person name="Ajioka J.W."/>
            <person name="Ajzenberg D."/>
            <person name="Boothroyd J.C."/>
            <person name="Boyle J.P."/>
            <person name="Darde M.L."/>
            <person name="Diaz-Miranda M.A."/>
            <person name="Dubey J.P."/>
            <person name="Fritz H.M."/>
            <person name="Gennari S.M."/>
            <person name="Gregory B.D."/>
            <person name="Kim K."/>
            <person name="Saeij J.P."/>
            <person name="Su C."/>
            <person name="White M.W."/>
            <person name="Zhu X.Q."/>
            <person name="Howe D.K."/>
            <person name="Rosenthal B.M."/>
            <person name="Grigg M.E."/>
            <person name="Parkinson J."/>
            <person name="Liu L."/>
            <person name="Kissinger J.C."/>
            <person name="Roos D.S."/>
            <person name="Sibley L.D."/>
        </authorList>
    </citation>
    <scope>NUCLEOTIDE SEQUENCE [LARGE SCALE GENOMIC DNA]</scope>
    <source>
        <strain evidence="2 3">ARI</strain>
    </source>
</reference>
<organism evidence="2 3">
    <name type="scientific">Toxoplasma gondii ARI</name>
    <dbReference type="NCBI Taxonomy" id="1074872"/>
    <lineage>
        <taxon>Eukaryota</taxon>
        <taxon>Sar</taxon>
        <taxon>Alveolata</taxon>
        <taxon>Apicomplexa</taxon>
        <taxon>Conoidasida</taxon>
        <taxon>Coccidia</taxon>
        <taxon>Eucoccidiorida</taxon>
        <taxon>Eimeriorina</taxon>
        <taxon>Sarcocystidae</taxon>
        <taxon>Toxoplasma</taxon>
    </lineage>
</organism>
<gene>
    <name evidence="2" type="ORF">TGARI_230840A</name>
</gene>
<accession>A0A139Y4L6</accession>
<evidence type="ECO:0000313" key="2">
    <source>
        <dbReference type="EMBL" id="KYF46052.1"/>
    </source>
</evidence>
<feature type="non-terminal residue" evidence="2">
    <location>
        <position position="242"/>
    </location>
</feature>
<protein>
    <submittedName>
        <fullName evidence="2">Uncharacterized protein</fullName>
    </submittedName>
</protein>
<feature type="compositionally biased region" description="Low complexity" evidence="1">
    <location>
        <begin position="67"/>
        <end position="84"/>
    </location>
</feature>
<proteinExistence type="predicted"/>